<keyword evidence="2" id="KW-1185">Reference proteome</keyword>
<gene>
    <name evidence="1" type="ORF">Sps_04368</name>
</gene>
<proteinExistence type="predicted"/>
<organism evidence="1 2">
    <name type="scientific">Shewanella psychrophila</name>
    <dbReference type="NCBI Taxonomy" id="225848"/>
    <lineage>
        <taxon>Bacteria</taxon>
        <taxon>Pseudomonadati</taxon>
        <taxon>Pseudomonadota</taxon>
        <taxon>Gammaproteobacteria</taxon>
        <taxon>Alteromonadales</taxon>
        <taxon>Shewanellaceae</taxon>
        <taxon>Shewanella</taxon>
    </lineage>
</organism>
<evidence type="ECO:0000313" key="2">
    <source>
        <dbReference type="Proteomes" id="UP000189545"/>
    </source>
</evidence>
<dbReference type="Pfam" id="PF07295">
    <property type="entry name" value="DUF1451"/>
    <property type="match status" value="1"/>
</dbReference>
<dbReference type="EMBL" id="CP014782">
    <property type="protein sequence ID" value="AQS39460.1"/>
    <property type="molecule type" value="Genomic_DNA"/>
</dbReference>
<name>A0A1S6HV68_9GAMM</name>
<evidence type="ECO:0000313" key="1">
    <source>
        <dbReference type="EMBL" id="AQS39460.1"/>
    </source>
</evidence>
<dbReference type="Proteomes" id="UP000189545">
    <property type="component" value="Chromosome"/>
</dbReference>
<evidence type="ECO:0008006" key="3">
    <source>
        <dbReference type="Google" id="ProtNLM"/>
    </source>
</evidence>
<accession>A0A1S6HV68</accession>
<dbReference type="OrthoDB" id="3174978at2"/>
<sequence>MSKRSTELLSLYEALLAQVKSDYSEDNSITIKELFSIVTDSKEFLSIKDRAKDNELALVEQFLKRDIANFLHEKNDLDLSHSPTMITVENTLWHWLSNITDRSQIEWHEVLQDFKHQGHYQSGEIVNQGNMVCTHCGHEMRIEFPGVIPDCPQCDKSDFTRESLAP</sequence>
<dbReference type="InterPro" id="IPR009912">
    <property type="entry name" value="DUF1451"/>
</dbReference>
<protein>
    <recommendedName>
        <fullName evidence="3">Zinc ribbon-containing protein</fullName>
    </recommendedName>
</protein>
<dbReference type="RefSeq" id="WP_077754368.1">
    <property type="nucleotide sequence ID" value="NZ_CP014782.1"/>
</dbReference>
<reference evidence="1 2" key="1">
    <citation type="submission" date="2016-03" db="EMBL/GenBank/DDBJ databases">
        <title>Complete genome sequence of Shewanella psychrophila WP2, a deep sea bacterium isolated from west Pacific sediment.</title>
        <authorList>
            <person name="Xu G."/>
            <person name="Jian H."/>
        </authorList>
    </citation>
    <scope>NUCLEOTIDE SEQUENCE [LARGE SCALE GENOMIC DNA]</scope>
    <source>
        <strain evidence="1 2">WP2</strain>
    </source>
</reference>
<dbReference type="STRING" id="225848.Sps_04368"/>
<dbReference type="AlphaFoldDB" id="A0A1S6HV68"/>
<dbReference type="KEGG" id="spsw:Sps_04368"/>